<comment type="caution">
    <text evidence="13">The sequence shown here is derived from an EMBL/GenBank/DDBJ whole genome shotgun (WGS) entry which is preliminary data.</text>
</comment>
<dbReference type="InterPro" id="IPR020562">
    <property type="entry name" value="PRibGlycinamide_synth_N"/>
</dbReference>
<dbReference type="SMART" id="SM01209">
    <property type="entry name" value="GARS_A"/>
    <property type="match status" value="1"/>
</dbReference>
<dbReference type="RefSeq" id="WP_234867307.1">
    <property type="nucleotide sequence ID" value="NZ_JAKEVY010000004.1"/>
</dbReference>
<dbReference type="InterPro" id="IPR011054">
    <property type="entry name" value="Rudment_hybrid_motif"/>
</dbReference>
<keyword evidence="5 10" id="KW-0658">Purine biosynthesis</keyword>
<sequence>MNILLLGSGGREHAMAWKLNQSPLCDTLYIAPGNAGTANCGINVPLSITDFPAIRQFCLDNEIHLIIVGPEEPLVKGVVDYFKNNPVPLSTEVAQELRLDSVPVIGPAAFGAQLEGSKAFAKAFMERHAIPTAAYREFNADNFEAGIEYIRQHSLPIVLKADGLAAGKGVLILNDQEEAIREFTSMIRESKFGDASKKVVIEAFLSGIELSVFVLTDGKDYVLLPEAKDYKRIGEGDTGLNTGGMGAVSPVPFAGTDFMQKVVDRVVKPTVKGLKEEEIDYKGFIFVGLIKVGDDPYVIEYNCRMGDPETEVVMPRLKNDLVELMLATARQELDRQTVEQDSRVACTVMAVSGGYPGDYEKGKKINGLEQATGSDTLVFHAGTAEKNGEVLTNGGRVLCVTSYGSSVKEAVGASKAVLGRISFEGMYFRTDIGYEFN</sequence>
<evidence type="ECO:0000313" key="13">
    <source>
        <dbReference type="EMBL" id="MCF1716268.1"/>
    </source>
</evidence>
<keyword evidence="4 11" id="KW-0547">Nucleotide-binding</keyword>
<feature type="domain" description="ATP-grasp" evidence="12">
    <location>
        <begin position="122"/>
        <end position="330"/>
    </location>
</feature>
<protein>
    <recommendedName>
        <fullName evidence="2 10">Phosphoribosylamine--glycine ligase</fullName>
        <ecNumber evidence="2 10">6.3.4.13</ecNumber>
    </recommendedName>
    <alternativeName>
        <fullName evidence="10">GARS</fullName>
    </alternativeName>
    <alternativeName>
        <fullName evidence="8 10">Glycinamide ribonucleotide synthetase</fullName>
    </alternativeName>
    <alternativeName>
        <fullName evidence="9 10">Phosphoribosylglycinamide synthetase</fullName>
    </alternativeName>
</protein>
<comment type="catalytic activity">
    <reaction evidence="10">
        <text>5-phospho-beta-D-ribosylamine + glycine + ATP = N(1)-(5-phospho-beta-D-ribosyl)glycinamide + ADP + phosphate + H(+)</text>
        <dbReference type="Rhea" id="RHEA:17453"/>
        <dbReference type="ChEBI" id="CHEBI:15378"/>
        <dbReference type="ChEBI" id="CHEBI:30616"/>
        <dbReference type="ChEBI" id="CHEBI:43474"/>
        <dbReference type="ChEBI" id="CHEBI:57305"/>
        <dbReference type="ChEBI" id="CHEBI:58681"/>
        <dbReference type="ChEBI" id="CHEBI:143788"/>
        <dbReference type="ChEBI" id="CHEBI:456216"/>
        <dbReference type="EC" id="6.3.4.13"/>
    </reaction>
</comment>
<dbReference type="Gene3D" id="3.40.50.20">
    <property type="match status" value="1"/>
</dbReference>
<evidence type="ECO:0000256" key="4">
    <source>
        <dbReference type="ARBA" id="ARBA00022741"/>
    </source>
</evidence>
<reference evidence="13 14" key="1">
    <citation type="submission" date="2022-01" db="EMBL/GenBank/DDBJ databases">
        <title>Flavihumibacter sp. nov., isolated from sediment of a river.</title>
        <authorList>
            <person name="Liu H."/>
        </authorList>
    </citation>
    <scope>NUCLEOTIDE SEQUENCE [LARGE SCALE GENOMIC DNA]</scope>
    <source>
        <strain evidence="13 14">RY-1</strain>
    </source>
</reference>
<dbReference type="SUPFAM" id="SSF52440">
    <property type="entry name" value="PreATP-grasp domain"/>
    <property type="match status" value="1"/>
</dbReference>
<dbReference type="SUPFAM" id="SSF51246">
    <property type="entry name" value="Rudiment single hybrid motif"/>
    <property type="match status" value="1"/>
</dbReference>
<dbReference type="Proteomes" id="UP001200145">
    <property type="component" value="Unassembled WGS sequence"/>
</dbReference>
<dbReference type="InterPro" id="IPR016185">
    <property type="entry name" value="PreATP-grasp_dom_sf"/>
</dbReference>
<dbReference type="InterPro" id="IPR020561">
    <property type="entry name" value="PRibGlycinamid_synth_ATP-grasp"/>
</dbReference>
<evidence type="ECO:0000256" key="9">
    <source>
        <dbReference type="ARBA" id="ARBA00042864"/>
    </source>
</evidence>
<dbReference type="InterPro" id="IPR000115">
    <property type="entry name" value="PRibGlycinamide_synth"/>
</dbReference>
<dbReference type="Pfam" id="PF02844">
    <property type="entry name" value="GARS_N"/>
    <property type="match status" value="1"/>
</dbReference>
<name>A0ABS9BMC2_9BACT</name>
<dbReference type="GO" id="GO:0004637">
    <property type="term" value="F:phosphoribosylamine-glycine ligase activity"/>
    <property type="evidence" value="ECO:0007669"/>
    <property type="project" value="UniProtKB-EC"/>
</dbReference>
<organism evidence="13 14">
    <name type="scientific">Flavihumibacter fluminis</name>
    <dbReference type="NCBI Taxonomy" id="2909236"/>
    <lineage>
        <taxon>Bacteria</taxon>
        <taxon>Pseudomonadati</taxon>
        <taxon>Bacteroidota</taxon>
        <taxon>Chitinophagia</taxon>
        <taxon>Chitinophagales</taxon>
        <taxon>Chitinophagaceae</taxon>
        <taxon>Flavihumibacter</taxon>
    </lineage>
</organism>
<evidence type="ECO:0000256" key="3">
    <source>
        <dbReference type="ARBA" id="ARBA00022598"/>
    </source>
</evidence>
<dbReference type="Gene3D" id="3.90.600.10">
    <property type="entry name" value="Phosphoribosylglycinamide synthetase, C-terminal domain"/>
    <property type="match status" value="1"/>
</dbReference>
<dbReference type="Pfam" id="PF01071">
    <property type="entry name" value="GARS_A"/>
    <property type="match status" value="1"/>
</dbReference>
<keyword evidence="6 11" id="KW-0067">ATP-binding</keyword>
<dbReference type="InterPro" id="IPR020560">
    <property type="entry name" value="PRibGlycinamide_synth_C-dom"/>
</dbReference>
<keyword evidence="14" id="KW-1185">Reference proteome</keyword>
<keyword evidence="3 10" id="KW-0436">Ligase</keyword>
<evidence type="ECO:0000256" key="11">
    <source>
        <dbReference type="PROSITE-ProRule" id="PRU00409"/>
    </source>
</evidence>
<evidence type="ECO:0000256" key="8">
    <source>
        <dbReference type="ARBA" id="ARBA00042242"/>
    </source>
</evidence>
<evidence type="ECO:0000256" key="10">
    <source>
        <dbReference type="HAMAP-Rule" id="MF_00138"/>
    </source>
</evidence>
<dbReference type="InterPro" id="IPR011761">
    <property type="entry name" value="ATP-grasp"/>
</dbReference>
<evidence type="ECO:0000256" key="7">
    <source>
        <dbReference type="ARBA" id="ARBA00038345"/>
    </source>
</evidence>
<dbReference type="Pfam" id="PF02843">
    <property type="entry name" value="GARS_C"/>
    <property type="match status" value="1"/>
</dbReference>
<gene>
    <name evidence="10 13" type="primary">purD</name>
    <name evidence="13" type="ORF">L0U88_16620</name>
</gene>
<comment type="pathway">
    <text evidence="1 10">Purine metabolism; IMP biosynthesis via de novo pathway; N(1)-(5-phospho-D-ribosyl)glycinamide from 5-phospho-alpha-D-ribose 1-diphosphate: step 2/2.</text>
</comment>
<dbReference type="PROSITE" id="PS50975">
    <property type="entry name" value="ATP_GRASP"/>
    <property type="match status" value="1"/>
</dbReference>
<dbReference type="PANTHER" id="PTHR43472:SF1">
    <property type="entry name" value="PHOSPHORIBOSYLAMINE--GLYCINE LIGASE, CHLOROPLASTIC"/>
    <property type="match status" value="1"/>
</dbReference>
<evidence type="ECO:0000256" key="2">
    <source>
        <dbReference type="ARBA" id="ARBA00013255"/>
    </source>
</evidence>
<dbReference type="NCBIfam" id="TIGR00877">
    <property type="entry name" value="purD"/>
    <property type="match status" value="1"/>
</dbReference>
<evidence type="ECO:0000313" key="14">
    <source>
        <dbReference type="Proteomes" id="UP001200145"/>
    </source>
</evidence>
<dbReference type="InterPro" id="IPR037123">
    <property type="entry name" value="PRibGlycinamide_synth_C_sf"/>
</dbReference>
<dbReference type="SMART" id="SM01210">
    <property type="entry name" value="GARS_C"/>
    <property type="match status" value="1"/>
</dbReference>
<dbReference type="InterPro" id="IPR013815">
    <property type="entry name" value="ATP_grasp_subdomain_1"/>
</dbReference>
<dbReference type="EC" id="6.3.4.13" evidence="2 10"/>
<evidence type="ECO:0000256" key="6">
    <source>
        <dbReference type="ARBA" id="ARBA00022840"/>
    </source>
</evidence>
<accession>A0ABS9BMC2</accession>
<dbReference type="Gene3D" id="3.30.1490.20">
    <property type="entry name" value="ATP-grasp fold, A domain"/>
    <property type="match status" value="1"/>
</dbReference>
<proteinExistence type="inferred from homology"/>
<evidence type="ECO:0000256" key="1">
    <source>
        <dbReference type="ARBA" id="ARBA00005174"/>
    </source>
</evidence>
<dbReference type="PANTHER" id="PTHR43472">
    <property type="entry name" value="PHOSPHORIBOSYLAMINE--GLYCINE LIGASE"/>
    <property type="match status" value="1"/>
</dbReference>
<dbReference type="EMBL" id="JAKEVY010000004">
    <property type="protein sequence ID" value="MCF1716268.1"/>
    <property type="molecule type" value="Genomic_DNA"/>
</dbReference>
<evidence type="ECO:0000259" key="12">
    <source>
        <dbReference type="PROSITE" id="PS50975"/>
    </source>
</evidence>
<dbReference type="Gene3D" id="3.30.470.20">
    <property type="entry name" value="ATP-grasp fold, B domain"/>
    <property type="match status" value="1"/>
</dbReference>
<dbReference type="HAMAP" id="MF_00138">
    <property type="entry name" value="GARS"/>
    <property type="match status" value="1"/>
</dbReference>
<dbReference type="SUPFAM" id="SSF56059">
    <property type="entry name" value="Glutathione synthetase ATP-binding domain-like"/>
    <property type="match status" value="1"/>
</dbReference>
<evidence type="ECO:0000256" key="5">
    <source>
        <dbReference type="ARBA" id="ARBA00022755"/>
    </source>
</evidence>
<comment type="similarity">
    <text evidence="7 10">Belongs to the GARS family.</text>
</comment>